<evidence type="ECO:0000313" key="4">
    <source>
        <dbReference type="Ensembl" id="ENSPTEP00000009008.1"/>
    </source>
</evidence>
<feature type="region of interest" description="Disordered" evidence="2">
    <location>
        <begin position="507"/>
        <end position="543"/>
    </location>
</feature>
<proteinExistence type="inferred from homology"/>
<feature type="compositionally biased region" description="Basic and acidic residues" evidence="2">
    <location>
        <begin position="519"/>
        <end position="533"/>
    </location>
</feature>
<dbReference type="AlphaFoldDB" id="A0A8C9LKV6"/>
<dbReference type="PANTHER" id="PTHR22879:SF14">
    <property type="entry name" value="NUT FAMILY MEMBER 2A-RELATED"/>
    <property type="match status" value="1"/>
</dbReference>
<feature type="region of interest" description="Disordered" evidence="2">
    <location>
        <begin position="612"/>
        <end position="743"/>
    </location>
</feature>
<reference evidence="4" key="2">
    <citation type="submission" date="2025-09" db="UniProtKB">
        <authorList>
            <consortium name="Ensembl"/>
        </authorList>
    </citation>
    <scope>IDENTIFICATION</scope>
</reference>
<protein>
    <recommendedName>
        <fullName evidence="3">Nuclear Testis protein N-terminal domain-containing protein</fullName>
    </recommendedName>
</protein>
<sequence length="856" mass="91702">MEVKGKSGISFCCESGQFESCLKRCTPSVLLLSSSKGNSGSCLMAEALHRMSPTPTSCPLPLPLCGMSGVLSSAEPGRSLGPTLDFSHCGNCQTAVVSAQPEGMASNGAYPVLGPAVTMNPGTSLSVFTALPFATPAPGPAHGPPLMTAGVPTGGPLVLSALPSTSLVAGQDGHGPSGAAASNVFVQMRTEVGPVKAPQAQTLVLTQAPLVWQAPGTLCGGVVCPPPLLLAAAPVVPVMAAQVVGGTQACEGGWSQGLPLPPPPPPAAQMPRIVSSGNAGPWPQGAHGESSLASSQAKSPPDNSCNPKSVYENFQLWQHYKPLARRHLPQSPDTEALSCFLIPVLRSLARRKPTMTLEEGLWRAVREWQHTSNFDRMIFYEMAEKFLEFEAEEEMQIQKSQLMKEPQCLPPPAPPRLEPRGLPAPEVDKQPVYLPSKAGPKAPTACLPPPRTQRPVETKARLPPRRPHRRAETKARLPPPRPQRPAETKVPEEIPPEVVQEYVDIMEELLGPPLGATGEPEKQREEGEVKQPQEEDWTPPDPGLLSYIDKLCSQKDFVTKVEAVIHPRFLEELLSPDPQMDFLALSQELEQEEGLTLTQLVEKRLLPLKEKEHARAAPSHGMARLDSSSSKFAAGQGAERDVLDPQQGVGMETCPPQMAARDPQGRGRARTGMCRSKDSAALLGCQDSPGLRAARPTSPPQDHRPTCPGLGTKDTLDLPGGSPVRESHGLAQRSSEEEELPSLAFLMGPQHKLLPWWLPQSPVPASGLLSPEKWGPQEALQSQSAQRRGLSLATKSKKRPLFRSPSPAKKTPHPGPGLRVSGEQSLAWGLGGPSQSQKRKGDPLVSRKKKKQHCSQ</sequence>
<accession>A0A8C9LKV6</accession>
<evidence type="ECO:0000256" key="2">
    <source>
        <dbReference type="SAM" id="MobiDB-lite"/>
    </source>
</evidence>
<name>A0A8C9LKV6_9PRIM</name>
<organism evidence="4 5">
    <name type="scientific">Piliocolobus tephrosceles</name>
    <name type="common">Ugandan red Colobus</name>
    <dbReference type="NCBI Taxonomy" id="591936"/>
    <lineage>
        <taxon>Eukaryota</taxon>
        <taxon>Metazoa</taxon>
        <taxon>Chordata</taxon>
        <taxon>Craniata</taxon>
        <taxon>Vertebrata</taxon>
        <taxon>Euteleostomi</taxon>
        <taxon>Mammalia</taxon>
        <taxon>Eutheria</taxon>
        <taxon>Euarchontoglires</taxon>
        <taxon>Primates</taxon>
        <taxon>Haplorrhini</taxon>
        <taxon>Catarrhini</taxon>
        <taxon>Cercopithecidae</taxon>
        <taxon>Colobinae</taxon>
        <taxon>Piliocolobus</taxon>
    </lineage>
</organism>
<evidence type="ECO:0000256" key="1">
    <source>
        <dbReference type="ARBA" id="ARBA00010586"/>
    </source>
</evidence>
<dbReference type="Pfam" id="PF12881">
    <property type="entry name" value="NUT"/>
    <property type="match status" value="1"/>
</dbReference>
<evidence type="ECO:0000259" key="3">
    <source>
        <dbReference type="Pfam" id="PF12881"/>
    </source>
</evidence>
<dbReference type="Ensembl" id="ENSPTET00000013718.1">
    <property type="protein sequence ID" value="ENSPTEP00000009008.1"/>
    <property type="gene ID" value="ENSPTEG00000010229.1"/>
</dbReference>
<comment type="similarity">
    <text evidence="1">Belongs to the NUT family.</text>
</comment>
<dbReference type="InterPro" id="IPR024310">
    <property type="entry name" value="NUT"/>
</dbReference>
<dbReference type="PANTHER" id="PTHR22879">
    <property type="entry name" value="NUT FAMILY MEMBER 1"/>
    <property type="match status" value="1"/>
</dbReference>
<dbReference type="Proteomes" id="UP000694416">
    <property type="component" value="Unplaced"/>
</dbReference>
<feature type="compositionally biased region" description="Polar residues" evidence="2">
    <location>
        <begin position="291"/>
        <end position="305"/>
    </location>
</feature>
<keyword evidence="5" id="KW-1185">Reference proteome</keyword>
<feature type="compositionally biased region" description="Pro residues" evidence="2">
    <location>
        <begin position="259"/>
        <end position="268"/>
    </location>
</feature>
<reference evidence="4" key="1">
    <citation type="submission" date="2025-08" db="UniProtKB">
        <authorList>
            <consortium name="Ensembl"/>
        </authorList>
    </citation>
    <scope>IDENTIFICATION</scope>
</reference>
<dbReference type="InterPro" id="IPR024309">
    <property type="entry name" value="NUT_N"/>
</dbReference>
<feature type="region of interest" description="Disordered" evidence="2">
    <location>
        <begin position="254"/>
        <end position="305"/>
    </location>
</feature>
<evidence type="ECO:0000313" key="5">
    <source>
        <dbReference type="Proteomes" id="UP000694416"/>
    </source>
</evidence>
<feature type="region of interest" description="Disordered" evidence="2">
    <location>
        <begin position="405"/>
        <end position="495"/>
    </location>
</feature>
<feature type="compositionally biased region" description="Basic residues" evidence="2">
    <location>
        <begin position="846"/>
        <end position="856"/>
    </location>
</feature>
<feature type="domain" description="Nuclear Testis protein N-terminal" evidence="3">
    <location>
        <begin position="117"/>
        <end position="853"/>
    </location>
</feature>
<feature type="region of interest" description="Disordered" evidence="2">
    <location>
        <begin position="755"/>
        <end position="856"/>
    </location>
</feature>